<comment type="caution">
    <text evidence="1">The sequence shown here is derived from an EMBL/GenBank/DDBJ whole genome shotgun (WGS) entry which is preliminary data.</text>
</comment>
<evidence type="ECO:0000313" key="1">
    <source>
        <dbReference type="EMBL" id="KAJ8885612.1"/>
    </source>
</evidence>
<dbReference type="PANTHER" id="PTHR33198">
    <property type="entry name" value="ANK_REP_REGION DOMAIN-CONTAINING PROTEIN-RELATED"/>
    <property type="match status" value="1"/>
</dbReference>
<dbReference type="PANTHER" id="PTHR33198:SF20">
    <property type="entry name" value="RETROTRANSPOSON GAG DOMAIN-CONTAINING PROTEIN"/>
    <property type="match status" value="1"/>
</dbReference>
<keyword evidence="2" id="KW-1185">Reference proteome</keyword>
<name>A0ABQ9HMQ8_9NEOP</name>
<organism evidence="1 2">
    <name type="scientific">Dryococelus australis</name>
    <dbReference type="NCBI Taxonomy" id="614101"/>
    <lineage>
        <taxon>Eukaryota</taxon>
        <taxon>Metazoa</taxon>
        <taxon>Ecdysozoa</taxon>
        <taxon>Arthropoda</taxon>
        <taxon>Hexapoda</taxon>
        <taxon>Insecta</taxon>
        <taxon>Pterygota</taxon>
        <taxon>Neoptera</taxon>
        <taxon>Polyneoptera</taxon>
        <taxon>Phasmatodea</taxon>
        <taxon>Verophasmatodea</taxon>
        <taxon>Anareolatae</taxon>
        <taxon>Phasmatidae</taxon>
        <taxon>Eurycanthinae</taxon>
        <taxon>Dryococelus</taxon>
    </lineage>
</organism>
<protein>
    <submittedName>
        <fullName evidence="1">Uncharacterized protein</fullName>
    </submittedName>
</protein>
<reference evidence="1 2" key="1">
    <citation type="submission" date="2023-02" db="EMBL/GenBank/DDBJ databases">
        <title>LHISI_Scaffold_Assembly.</title>
        <authorList>
            <person name="Stuart O.P."/>
            <person name="Cleave R."/>
            <person name="Magrath M.J.L."/>
            <person name="Mikheyev A.S."/>
        </authorList>
    </citation>
    <scope>NUCLEOTIDE SEQUENCE [LARGE SCALE GENOMIC DNA]</scope>
    <source>
        <strain evidence="1">Daus_M_001</strain>
        <tissue evidence="1">Leg muscle</tissue>
    </source>
</reference>
<proteinExistence type="predicted"/>
<sequence>MAENARPTSLNLLPKLHLDGNVHENWIRFKLRFLVYLTASGNDVEVLTEATMAVKKKISRQKAMLLSNVAGEDAIDLTSTFGLSDKNLDDFDKFVEVFDKYAAPKGNEMYKHYIFNQCYQQEEETFDHFLTEATKTIQNCEYGDQADSMLRDRIVVGLRDSKLREALLRIDDLKLDQAVRDCRAAEQSKAYDKKLEEKDNTTVSIDAVQSSRGKPQVRAELYYQKYTYKIRLNRVPTPVILVLKNIKMRAMQITPIGCVETAAGHTNMEKGHFFKQCWRLKQKPQVYAVSEDQCQSNICNSIYCDHIKMETAAETQQKEWKQSVLFKLDIGLEVNILPEEIYKWVKGNSKMHKTNATIVPHGGATLTPLGIVEYMCIVAGVAQPPKFIVLKTTSCPILGIEACMS</sequence>
<evidence type="ECO:0000313" key="2">
    <source>
        <dbReference type="Proteomes" id="UP001159363"/>
    </source>
</evidence>
<dbReference type="EMBL" id="JARBHB010000004">
    <property type="protein sequence ID" value="KAJ8885612.1"/>
    <property type="molecule type" value="Genomic_DNA"/>
</dbReference>
<dbReference type="Proteomes" id="UP001159363">
    <property type="component" value="Chromosome X"/>
</dbReference>
<accession>A0ABQ9HMQ8</accession>
<gene>
    <name evidence="1" type="ORF">PR048_011810</name>
</gene>